<feature type="region of interest" description="Disordered" evidence="4">
    <location>
        <begin position="607"/>
        <end position="626"/>
    </location>
</feature>
<feature type="region of interest" description="Disordered" evidence="4">
    <location>
        <begin position="724"/>
        <end position="745"/>
    </location>
</feature>
<reference evidence="5" key="2">
    <citation type="submission" date="2025-08" db="UniProtKB">
        <authorList>
            <consortium name="Ensembl"/>
        </authorList>
    </citation>
    <scope>IDENTIFICATION</scope>
</reference>
<feature type="region of interest" description="Disordered" evidence="4">
    <location>
        <begin position="1183"/>
        <end position="1280"/>
    </location>
</feature>
<dbReference type="CDD" id="cd23767">
    <property type="entry name" value="IQCD"/>
    <property type="match status" value="1"/>
</dbReference>
<dbReference type="SUPFAM" id="SSF52058">
    <property type="entry name" value="L domain-like"/>
    <property type="match status" value="1"/>
</dbReference>
<feature type="region of interest" description="Disordered" evidence="4">
    <location>
        <begin position="1531"/>
        <end position="1572"/>
    </location>
</feature>
<feature type="compositionally biased region" description="Low complexity" evidence="4">
    <location>
        <begin position="1548"/>
        <end position="1561"/>
    </location>
</feature>
<dbReference type="Pfam" id="PF12799">
    <property type="entry name" value="LRR_4"/>
    <property type="match status" value="1"/>
</dbReference>
<name>A0AAY4C8Y6_9TELE</name>
<dbReference type="InterPro" id="IPR003591">
    <property type="entry name" value="Leu-rich_rpt_typical-subtyp"/>
</dbReference>
<feature type="region of interest" description="Disordered" evidence="4">
    <location>
        <begin position="87"/>
        <end position="110"/>
    </location>
</feature>
<reference evidence="5" key="3">
    <citation type="submission" date="2025-09" db="UniProtKB">
        <authorList>
            <consortium name="Ensembl"/>
        </authorList>
    </citation>
    <scope>IDENTIFICATION</scope>
</reference>
<feature type="region of interest" description="Disordered" evidence="4">
    <location>
        <begin position="1427"/>
        <end position="1450"/>
    </location>
</feature>
<dbReference type="SMART" id="SM00365">
    <property type="entry name" value="LRR_SD22"/>
    <property type="match status" value="5"/>
</dbReference>
<dbReference type="SMART" id="SM00015">
    <property type="entry name" value="IQ"/>
    <property type="match status" value="3"/>
</dbReference>
<proteinExistence type="predicted"/>
<feature type="region of interest" description="Disordered" evidence="4">
    <location>
        <begin position="633"/>
        <end position="698"/>
    </location>
</feature>
<evidence type="ECO:0000256" key="1">
    <source>
        <dbReference type="ARBA" id="ARBA00022614"/>
    </source>
</evidence>
<protein>
    <recommendedName>
        <fullName evidence="7">Leucine-rich repeat and IQ domain-containing protein 1</fullName>
    </recommendedName>
</protein>
<keyword evidence="6" id="KW-1185">Reference proteome</keyword>
<dbReference type="Ensembl" id="ENSDCDT00010036532.1">
    <property type="protein sequence ID" value="ENSDCDP00010029523.1"/>
    <property type="gene ID" value="ENSDCDG00010018763.1"/>
</dbReference>
<feature type="compositionally biased region" description="Basic and acidic residues" evidence="4">
    <location>
        <begin position="18"/>
        <end position="27"/>
    </location>
</feature>
<accession>A0AAY4C8Y6</accession>
<organism evidence="5 6">
    <name type="scientific">Denticeps clupeoides</name>
    <name type="common">denticle herring</name>
    <dbReference type="NCBI Taxonomy" id="299321"/>
    <lineage>
        <taxon>Eukaryota</taxon>
        <taxon>Metazoa</taxon>
        <taxon>Chordata</taxon>
        <taxon>Craniata</taxon>
        <taxon>Vertebrata</taxon>
        <taxon>Euteleostomi</taxon>
        <taxon>Actinopterygii</taxon>
        <taxon>Neopterygii</taxon>
        <taxon>Teleostei</taxon>
        <taxon>Clupei</taxon>
        <taxon>Clupeiformes</taxon>
        <taxon>Denticipitoidei</taxon>
        <taxon>Denticipitidae</taxon>
        <taxon>Denticeps</taxon>
    </lineage>
</organism>
<evidence type="ECO:0000256" key="4">
    <source>
        <dbReference type="SAM" id="MobiDB-lite"/>
    </source>
</evidence>
<feature type="compositionally biased region" description="Basic and acidic residues" evidence="4">
    <location>
        <begin position="633"/>
        <end position="650"/>
    </location>
</feature>
<feature type="compositionally biased region" description="Polar residues" evidence="4">
    <location>
        <begin position="730"/>
        <end position="741"/>
    </location>
</feature>
<feature type="region of interest" description="Disordered" evidence="4">
    <location>
        <begin position="139"/>
        <end position="163"/>
    </location>
</feature>
<evidence type="ECO:0008006" key="7">
    <source>
        <dbReference type="Google" id="ProtNLM"/>
    </source>
</evidence>
<feature type="region of interest" description="Disordered" evidence="4">
    <location>
        <begin position="1595"/>
        <end position="1672"/>
    </location>
</feature>
<gene>
    <name evidence="5" type="primary">LRRIQ1</name>
</gene>
<feature type="compositionally biased region" description="Basic and acidic residues" evidence="4">
    <location>
        <begin position="517"/>
        <end position="602"/>
    </location>
</feature>
<dbReference type="GeneTree" id="ENSGT00940000163898"/>
<dbReference type="InterPro" id="IPR025875">
    <property type="entry name" value="Leu-rich_rpt_4"/>
</dbReference>
<dbReference type="PROSITE" id="PS50096">
    <property type="entry name" value="IQ"/>
    <property type="match status" value="2"/>
</dbReference>
<dbReference type="InterPro" id="IPR000048">
    <property type="entry name" value="IQ_motif_EF-hand-BS"/>
</dbReference>
<evidence type="ECO:0000256" key="3">
    <source>
        <dbReference type="SAM" id="Coils"/>
    </source>
</evidence>
<keyword evidence="2" id="KW-0677">Repeat</keyword>
<evidence type="ECO:0000313" key="5">
    <source>
        <dbReference type="Ensembl" id="ENSDCDP00010029523.1"/>
    </source>
</evidence>
<dbReference type="PANTHER" id="PTHR46652:SF7">
    <property type="entry name" value="LEUCINE-RICH REPEAT AND IQ DOMAIN-CONTAINING PROTEIN 1"/>
    <property type="match status" value="1"/>
</dbReference>
<dbReference type="RefSeq" id="XP_028814168.1">
    <property type="nucleotide sequence ID" value="XM_028958335.1"/>
</dbReference>
<evidence type="ECO:0000313" key="6">
    <source>
        <dbReference type="Proteomes" id="UP000694580"/>
    </source>
</evidence>
<feature type="coiled-coil region" evidence="3">
    <location>
        <begin position="192"/>
        <end position="233"/>
    </location>
</feature>
<feature type="region of interest" description="Disordered" evidence="4">
    <location>
        <begin position="783"/>
        <end position="811"/>
    </location>
</feature>
<evidence type="ECO:0000256" key="2">
    <source>
        <dbReference type="ARBA" id="ARBA00022737"/>
    </source>
</evidence>
<keyword evidence="1" id="KW-0433">Leucine-rich repeat</keyword>
<sequence length="1672" mass="192570">MAGSPRTRSDTELSSTSEDEKSHLPDDKGDENEAGEDVPEPVQHSETPSSRAGDFENPSQEDISENDFLMDLASYPSEDMKAELMKTKNEDDMPPYRHGAAEISTSPLHENEDFQSAEYLEYEARLSLELEALERRLEEEEHQKRAECEAERERLLSPNGEEDERRRHNCRLFEEELRKIQLTSLFLNTDTKENFKLELMEQQELIRKLEQQVEKEKREYEMVQQEQARKQQVQRCGAATKIQAAFRAFLTRQWTKAMLSKRREEKQRQEEERREMDEKRKRQERLQEAEMERKKKAEEERFQREEQDKRLAEYERAKHEEHLRLIEENKREEERKVMERRRREVEQPKKGKEEQERKILDKELNKIKNEEDTKHIQERRKKDEESEKKEEWVTKMSEEDDRKTKEKEEMKTNERTLKEQETKRKEGEEKKKEEKEEEAKRKYEEDGMMREQIREQKVKEERKIEDERKIIDEEDAKMREQEIKRKKEERKREDEHVEVTHMRGKSKEEEEEQIVEAVRKTEHEEDRNMREQGGKGKEEDVRNRESRKSENVENMTEKDRKRKEEEERKRKHWDDQVKEQESKYKVEEEGRKRMEIVKNRNEDRDTQIIEKVRKEKHEEGGKQMEEIAMMEEIEKDRIVDVQEGNHKEEENLPAYRKKKDKEGNRGEEEDSRKEKTEEEGLLERAEDEKGEERKHCSIAQDNKQLTSCLGRDQSQDTTGLYHDSSLIKEGQSQTKGRNQHQAVGERVDHTSVVHAVGSMYLPDSTEQKRLTWMLGCTSWSRLSMQNRRRTPAETRQKRGSRRPPEPSLPPLSVTTVLNSGPWDGLSQVTTVTLEDVPGCSLSTLSECSRLQSLTLRCCGLRALEGLSQCRELKYIDVQENSISYVDCENLTALHVLKLGRNQLTTIHGLNGAANLVELQLSYNHISSVSGLEYLKKLQSLWIDHNYITNTRDLKTLFTLLDLDCAHNHLTSAEGLNNCALLRTLRLAGNTLTEAPCLSNNVLLGELSLDNNSISSLEGLANCWLPLLHTLNLAQNSLTQLPLLCDFISLMTLDVSHNGLSELPNICESVHKCSQLREINLTGNPLLQEPNWRTSLLEAVPGLMLVNGQSAEPLLPPADPAPEGSVQAMCQVQWQQLLSLQQTHHTEISSCPSLLEAHHHLFSRHSKELFQLAEEHRYAHEYGDASVTQRRHQQTLPPEACSQNSRLRDTPITLPIQEPSIQTGPTSDGPPCSPAGSHLTCSAFSEELDPPSPSTLSPAQIPVRQKAPWSKSSSSPGSRHRTLDLRNIAAAVIQQHWCRHRSRKSASPAVTAPKADGKCCVLEDAKTGALMPEPRDRDSAATVIQAMWRGFALRKRLSLALAAAQIEERVDAFEEVDVDEFYFDEDALDRDWIAPHSNVSPPKMPPVSERLPLPKPLHREPELLWKPKQAWSSSETAASPEPRINPDTNRTMSPALMAAQGFLSERSEKILQEWGITDSHTALLILKRARKLKPRKQKKLLDPDVRLALFQSHCGQSVPPGGTERREIFQARQAEQEAGGEARAERRGSYAQADQSDWSSAATRPSPLSPSERFLPEMDSAVLRGGRVQLVAVPSSRHLPDPSMGLWPGAAEVPQKGNTPVRRNSAEHPRNEAPPPTRIPSEPLRKERLSFRDNPVQTSGGWGGGKKRDKVFK</sequence>
<feature type="compositionally biased region" description="Basic and acidic residues" evidence="4">
    <location>
        <begin position="660"/>
        <end position="695"/>
    </location>
</feature>
<dbReference type="InterPro" id="IPR032675">
    <property type="entry name" value="LRR_dom_sf"/>
</dbReference>
<feature type="compositionally biased region" description="Basic and acidic residues" evidence="4">
    <location>
        <begin position="607"/>
        <end position="625"/>
    </location>
</feature>
<feature type="compositionally biased region" description="Acidic residues" evidence="4">
    <location>
        <begin position="28"/>
        <end position="39"/>
    </location>
</feature>
<dbReference type="Pfam" id="PF00612">
    <property type="entry name" value="IQ"/>
    <property type="match status" value="2"/>
</dbReference>
<dbReference type="GeneID" id="114766952"/>
<keyword evidence="3" id="KW-0175">Coiled coil</keyword>
<dbReference type="PROSITE" id="PS51450">
    <property type="entry name" value="LRR"/>
    <property type="match status" value="4"/>
</dbReference>
<feature type="region of interest" description="Disordered" evidence="4">
    <location>
        <begin position="260"/>
        <end position="602"/>
    </location>
</feature>
<feature type="compositionally biased region" description="Basic and acidic residues" evidence="4">
    <location>
        <begin position="139"/>
        <end position="155"/>
    </location>
</feature>
<feature type="compositionally biased region" description="Basic and acidic residues" evidence="4">
    <location>
        <begin position="261"/>
        <end position="508"/>
    </location>
</feature>
<reference evidence="5 6" key="1">
    <citation type="submission" date="2020-06" db="EMBL/GenBank/DDBJ databases">
        <authorList>
            <consortium name="Wellcome Sanger Institute Data Sharing"/>
        </authorList>
    </citation>
    <scope>NUCLEOTIDE SEQUENCE [LARGE SCALE GENOMIC DNA]</scope>
</reference>
<dbReference type="SMART" id="SM00369">
    <property type="entry name" value="LRR_TYP"/>
    <property type="match status" value="4"/>
</dbReference>
<dbReference type="InterPro" id="IPR050836">
    <property type="entry name" value="SDS22/Internalin_LRR"/>
</dbReference>
<dbReference type="Gene3D" id="3.80.10.10">
    <property type="entry name" value="Ribonuclease Inhibitor"/>
    <property type="match status" value="2"/>
</dbReference>
<dbReference type="PANTHER" id="PTHR46652">
    <property type="entry name" value="LEUCINE-RICH REPEAT AND IQ DOMAIN-CONTAINING PROTEIN 1-RELATED"/>
    <property type="match status" value="1"/>
</dbReference>
<dbReference type="InterPro" id="IPR001611">
    <property type="entry name" value="Leu-rich_rpt"/>
</dbReference>
<feature type="region of interest" description="Disordered" evidence="4">
    <location>
        <begin position="1"/>
        <end position="75"/>
    </location>
</feature>
<dbReference type="Proteomes" id="UP000694580">
    <property type="component" value="Chromosome 17"/>
</dbReference>